<protein>
    <submittedName>
        <fullName evidence="3">Nitrilotriacetate monooxygenase</fullName>
    </submittedName>
</protein>
<dbReference type="EMBL" id="AMGO01000001">
    <property type="protein sequence ID" value="EKE45792.1"/>
    <property type="molecule type" value="Genomic_DNA"/>
</dbReference>
<dbReference type="InterPro" id="IPR002563">
    <property type="entry name" value="Flavin_Rdtase-like_dom"/>
</dbReference>
<dbReference type="STRING" id="1231392.OCGS_0018"/>
<evidence type="ECO:0000313" key="3">
    <source>
        <dbReference type="EMBL" id="EKE45792.1"/>
    </source>
</evidence>
<gene>
    <name evidence="3" type="ORF">OCGS_0018</name>
</gene>
<keyword evidence="3" id="KW-0503">Monooxygenase</keyword>
<dbReference type="RefSeq" id="WP_007425171.1">
    <property type="nucleotide sequence ID" value="NZ_AMGO01000001.1"/>
</dbReference>
<dbReference type="GO" id="GO:0042602">
    <property type="term" value="F:riboflavin reductase (NADPH) activity"/>
    <property type="evidence" value="ECO:0007669"/>
    <property type="project" value="TreeGrafter"/>
</dbReference>
<keyword evidence="1" id="KW-0560">Oxidoreductase</keyword>
<dbReference type="SUPFAM" id="SSF50475">
    <property type="entry name" value="FMN-binding split barrel"/>
    <property type="match status" value="1"/>
</dbReference>
<reference evidence="3 4" key="1">
    <citation type="journal article" date="2012" name="J. Bacteriol.">
        <title>Draft Genome Sequence of Oceaniovalibus guishaninsula JLT2003T.</title>
        <authorList>
            <person name="Tang K."/>
            <person name="Liu K."/>
            <person name="Jiao N."/>
        </authorList>
    </citation>
    <scope>NUCLEOTIDE SEQUENCE [LARGE SCALE GENOMIC DNA]</scope>
    <source>
        <strain evidence="3 4">JLT2003</strain>
    </source>
</reference>
<name>K2HH70_9RHOB</name>
<evidence type="ECO:0000313" key="4">
    <source>
        <dbReference type="Proteomes" id="UP000006765"/>
    </source>
</evidence>
<accession>K2HH70</accession>
<dbReference type="InterPro" id="IPR050268">
    <property type="entry name" value="NADH-dep_flavin_reductase"/>
</dbReference>
<dbReference type="AlphaFoldDB" id="K2HH70"/>
<feature type="domain" description="Flavin reductase like" evidence="2">
    <location>
        <begin position="25"/>
        <end position="166"/>
    </location>
</feature>
<dbReference type="InterPro" id="IPR012349">
    <property type="entry name" value="Split_barrel_FMN-bd"/>
</dbReference>
<organism evidence="3 4">
    <name type="scientific">Oceaniovalibus guishaninsula JLT2003</name>
    <dbReference type="NCBI Taxonomy" id="1231392"/>
    <lineage>
        <taxon>Bacteria</taxon>
        <taxon>Pseudomonadati</taxon>
        <taxon>Pseudomonadota</taxon>
        <taxon>Alphaproteobacteria</taxon>
        <taxon>Rhodobacterales</taxon>
        <taxon>Roseobacteraceae</taxon>
        <taxon>Oceaniovalibus</taxon>
    </lineage>
</organism>
<dbReference type="SMART" id="SM00903">
    <property type="entry name" value="Flavin_Reduct"/>
    <property type="match status" value="1"/>
</dbReference>
<dbReference type="GO" id="GO:0004497">
    <property type="term" value="F:monooxygenase activity"/>
    <property type="evidence" value="ECO:0007669"/>
    <property type="project" value="UniProtKB-KW"/>
</dbReference>
<dbReference type="PANTHER" id="PTHR30466:SF1">
    <property type="entry name" value="FMN REDUCTASE (NADH) RUTF"/>
    <property type="match status" value="1"/>
</dbReference>
<keyword evidence="4" id="KW-1185">Reference proteome</keyword>
<dbReference type="PANTHER" id="PTHR30466">
    <property type="entry name" value="FLAVIN REDUCTASE"/>
    <property type="match status" value="1"/>
</dbReference>
<dbReference type="GO" id="GO:0010181">
    <property type="term" value="F:FMN binding"/>
    <property type="evidence" value="ECO:0007669"/>
    <property type="project" value="InterPro"/>
</dbReference>
<sequence length="171" mass="18322">MSVHIVGPSRYPETDDPGRSLRDALGRFATGVTVVTCAVPGGPLGITANSFASVSLDPPLVLWCPAKMSSRYDPFVEAAHFAIHVMGAEQRALSQRFVREGQAFDGLNWRLADDGTPLIEGTLARFHCATQAVHDAGDHAIVVGRVLNADYRDGPPLIFSAGRYGIFQSAD</sequence>
<dbReference type="Proteomes" id="UP000006765">
    <property type="component" value="Unassembled WGS sequence"/>
</dbReference>
<dbReference type="eggNOG" id="COG1853">
    <property type="taxonomic scope" value="Bacteria"/>
</dbReference>
<dbReference type="Gene3D" id="2.30.110.10">
    <property type="entry name" value="Electron Transport, Fmn-binding Protein, Chain A"/>
    <property type="match status" value="1"/>
</dbReference>
<proteinExistence type="predicted"/>
<evidence type="ECO:0000256" key="1">
    <source>
        <dbReference type="ARBA" id="ARBA00023002"/>
    </source>
</evidence>
<evidence type="ECO:0000259" key="2">
    <source>
        <dbReference type="SMART" id="SM00903"/>
    </source>
</evidence>
<dbReference type="Pfam" id="PF01613">
    <property type="entry name" value="Flavin_Reduct"/>
    <property type="match status" value="1"/>
</dbReference>
<dbReference type="OrthoDB" id="9792858at2"/>
<comment type="caution">
    <text evidence="3">The sequence shown here is derived from an EMBL/GenBank/DDBJ whole genome shotgun (WGS) entry which is preliminary data.</text>
</comment>